<gene>
    <name evidence="3" type="ORF">Cni_G07595</name>
</gene>
<dbReference type="PANTHER" id="PTHR34379:SF6">
    <property type="entry name" value="PROTEIN 3F"/>
    <property type="match status" value="1"/>
</dbReference>
<sequence length="238" mass="25811">MKPMSTDKIKSRRQRKKQIISLSCFATCFSSSLVSVDPNLYSKPSVGAVDSKRKLSSCFSWSSPFPMRRSNNNNNKKKKKKKGMLILNSTPSSIDHNTTNASTHPESSPVEQVCNGGNQNNVNRQQEDQAKPKSDDATVSGQIVSPRESGVRREQAAAAPPDNQNPTQTAGTNTASRPPRRSSRPGNRRCPSGQRPPILMRPSAVGLWVAAGTLGVMVFSGRAVAIVCLSCCLYLLPL</sequence>
<feature type="compositionally biased region" description="Basic and acidic residues" evidence="1">
    <location>
        <begin position="125"/>
        <end position="136"/>
    </location>
</feature>
<proteinExistence type="predicted"/>
<protein>
    <recommendedName>
        <fullName evidence="5">Transmembrane protein</fullName>
    </recommendedName>
</protein>
<feature type="region of interest" description="Disordered" evidence="1">
    <location>
        <begin position="60"/>
        <end position="198"/>
    </location>
</feature>
<feature type="compositionally biased region" description="Low complexity" evidence="1">
    <location>
        <begin position="112"/>
        <end position="124"/>
    </location>
</feature>
<evidence type="ECO:0000313" key="3">
    <source>
        <dbReference type="EMBL" id="WOK98883.1"/>
    </source>
</evidence>
<dbReference type="Proteomes" id="UP001327560">
    <property type="component" value="Chromosome 2"/>
</dbReference>
<accession>A0AAQ3JZ05</accession>
<dbReference type="PANTHER" id="PTHR34379">
    <property type="entry name" value="OS07G0553800 PROTEIN"/>
    <property type="match status" value="1"/>
</dbReference>
<dbReference type="AlphaFoldDB" id="A0AAQ3JZ05"/>
<feature type="compositionally biased region" description="Polar residues" evidence="1">
    <location>
        <begin position="162"/>
        <end position="175"/>
    </location>
</feature>
<dbReference type="EMBL" id="CP136891">
    <property type="protein sequence ID" value="WOK98883.1"/>
    <property type="molecule type" value="Genomic_DNA"/>
</dbReference>
<evidence type="ECO:0008006" key="5">
    <source>
        <dbReference type="Google" id="ProtNLM"/>
    </source>
</evidence>
<dbReference type="InterPro" id="IPR040411">
    <property type="entry name" value="At5g23160-like"/>
</dbReference>
<feature type="transmembrane region" description="Helical" evidence="2">
    <location>
        <begin position="205"/>
        <end position="236"/>
    </location>
</feature>
<evidence type="ECO:0000256" key="1">
    <source>
        <dbReference type="SAM" id="MobiDB-lite"/>
    </source>
</evidence>
<feature type="compositionally biased region" description="Basic residues" evidence="1">
    <location>
        <begin position="178"/>
        <end position="187"/>
    </location>
</feature>
<keyword evidence="4" id="KW-1185">Reference proteome</keyword>
<keyword evidence="2" id="KW-0472">Membrane</keyword>
<evidence type="ECO:0000256" key="2">
    <source>
        <dbReference type="SAM" id="Phobius"/>
    </source>
</evidence>
<name>A0AAQ3JZ05_9LILI</name>
<keyword evidence="2" id="KW-1133">Transmembrane helix</keyword>
<feature type="compositionally biased region" description="Polar residues" evidence="1">
    <location>
        <begin position="87"/>
        <end position="110"/>
    </location>
</feature>
<keyword evidence="2" id="KW-0812">Transmembrane</keyword>
<organism evidence="3 4">
    <name type="scientific">Canna indica</name>
    <name type="common">Indian-shot</name>
    <dbReference type="NCBI Taxonomy" id="4628"/>
    <lineage>
        <taxon>Eukaryota</taxon>
        <taxon>Viridiplantae</taxon>
        <taxon>Streptophyta</taxon>
        <taxon>Embryophyta</taxon>
        <taxon>Tracheophyta</taxon>
        <taxon>Spermatophyta</taxon>
        <taxon>Magnoliopsida</taxon>
        <taxon>Liliopsida</taxon>
        <taxon>Zingiberales</taxon>
        <taxon>Cannaceae</taxon>
        <taxon>Canna</taxon>
    </lineage>
</organism>
<reference evidence="3 4" key="1">
    <citation type="submission" date="2023-10" db="EMBL/GenBank/DDBJ databases">
        <title>Chromosome-scale genome assembly provides insights into flower coloration mechanisms of Canna indica.</title>
        <authorList>
            <person name="Li C."/>
        </authorList>
    </citation>
    <scope>NUCLEOTIDE SEQUENCE [LARGE SCALE GENOMIC DNA]</scope>
    <source>
        <tissue evidence="3">Flower</tissue>
    </source>
</reference>
<evidence type="ECO:0000313" key="4">
    <source>
        <dbReference type="Proteomes" id="UP001327560"/>
    </source>
</evidence>